<keyword evidence="2" id="KW-1185">Reference proteome</keyword>
<evidence type="ECO:0000313" key="2">
    <source>
        <dbReference type="Proteomes" id="UP000681610"/>
    </source>
</evidence>
<dbReference type="InterPro" id="IPR012933">
    <property type="entry name" value="HicA_mRNA_interferase"/>
</dbReference>
<gene>
    <name evidence="1" type="ORF">J4N46_05355</name>
</gene>
<dbReference type="Pfam" id="PF07927">
    <property type="entry name" value="HicA_toxin"/>
    <property type="match status" value="1"/>
</dbReference>
<reference evidence="1 2" key="1">
    <citation type="submission" date="2021-03" db="EMBL/GenBank/DDBJ databases">
        <title>Isolation and description of Capnocytophaga bilenii sp. nov., a novel Capnocytophaga species, isolated from a gingivitis subject.</title>
        <authorList>
            <person name="Antezack A."/>
            <person name="Monnet-Corti V."/>
            <person name="La Scola B."/>
        </authorList>
    </citation>
    <scope>NUCLEOTIDE SEQUENCE [LARGE SCALE GENOMIC DNA]</scope>
    <source>
        <strain evidence="1 2">Marseille-Q4570</strain>
    </source>
</reference>
<sequence length="95" mass="11151">MSKKEKLIERIQGLPKDFTFSELETLLIYFGFEKSNKGKTSGSRVKFYHNEKEKQYLAHKPHPTSIIKEKALKDIVDFLKENEFIKNESNKNTEA</sequence>
<organism evidence="1 2">
    <name type="scientific">Capnocytophaga bilenii</name>
    <dbReference type="NCBI Taxonomy" id="2819369"/>
    <lineage>
        <taxon>Bacteria</taxon>
        <taxon>Pseudomonadati</taxon>
        <taxon>Bacteroidota</taxon>
        <taxon>Flavobacteriia</taxon>
        <taxon>Flavobacteriales</taxon>
        <taxon>Flavobacteriaceae</taxon>
        <taxon>Capnocytophaga</taxon>
    </lineage>
</organism>
<comment type="caution">
    <text evidence="1">The sequence shown here is derived from an EMBL/GenBank/DDBJ whole genome shotgun (WGS) entry which is preliminary data.</text>
</comment>
<dbReference type="RefSeq" id="WP_009416863.1">
    <property type="nucleotide sequence ID" value="NZ_JAGDYP010000003.1"/>
</dbReference>
<proteinExistence type="predicted"/>
<name>A0ABS3PX10_9FLAO</name>
<accession>A0ABS3PX10</accession>
<dbReference type="Proteomes" id="UP000681610">
    <property type="component" value="Unassembled WGS sequence"/>
</dbReference>
<protein>
    <submittedName>
        <fullName evidence="1">Type II toxin-antitoxin system HicA family toxin</fullName>
    </submittedName>
</protein>
<dbReference type="EMBL" id="JAGDYP010000003">
    <property type="protein sequence ID" value="MBO1883853.1"/>
    <property type="molecule type" value="Genomic_DNA"/>
</dbReference>
<evidence type="ECO:0000313" key="1">
    <source>
        <dbReference type="EMBL" id="MBO1883853.1"/>
    </source>
</evidence>